<comment type="subcellular location">
    <subcellularLocation>
        <location evidence="1">Membrane</location>
        <topology evidence="1">Multi-pass membrane protein</topology>
    </subcellularLocation>
</comment>
<organism evidence="8 9">
    <name type="scientific">Ostreococcus tauri</name>
    <name type="common">Marine green alga</name>
    <dbReference type="NCBI Taxonomy" id="70448"/>
    <lineage>
        <taxon>Eukaryota</taxon>
        <taxon>Viridiplantae</taxon>
        <taxon>Chlorophyta</taxon>
        <taxon>Mamiellophyceae</taxon>
        <taxon>Mamiellales</taxon>
        <taxon>Bathycoccaceae</taxon>
        <taxon>Ostreococcus</taxon>
    </lineage>
</organism>
<evidence type="ECO:0000256" key="4">
    <source>
        <dbReference type="PROSITE-ProRule" id="PRU00282"/>
    </source>
</evidence>
<dbReference type="OrthoDB" id="409948at2759"/>
<dbReference type="SUPFAM" id="SSF103506">
    <property type="entry name" value="Mitochondrial carrier"/>
    <property type="match status" value="1"/>
</dbReference>
<reference evidence="9" key="1">
    <citation type="journal article" date="2006" name="Proc. Natl. Acad. Sci. U.S.A.">
        <title>Genome analysis of the smallest free-living eukaryote Ostreococcus tauri unveils many unique features.</title>
        <authorList>
            <person name="Derelle E."/>
            <person name="Ferraz C."/>
            <person name="Rombauts S."/>
            <person name="Rouze P."/>
            <person name="Worden A.Z."/>
            <person name="Robbens S."/>
            <person name="Partensky F."/>
            <person name="Degroeve S."/>
            <person name="Echeynie S."/>
            <person name="Cooke R."/>
            <person name="Saeys Y."/>
            <person name="Wuyts J."/>
            <person name="Jabbari K."/>
            <person name="Bowler C."/>
            <person name="Panaud O."/>
            <person name="Piegu B."/>
            <person name="Ball S.G."/>
            <person name="Ral J.-P."/>
            <person name="Bouget F.-Y."/>
            <person name="Piganeau G."/>
            <person name="De Baets B."/>
            <person name="Picard A."/>
            <person name="Delseny M."/>
            <person name="Demaille J."/>
            <person name="Van de Peer Y."/>
            <person name="Moreau H."/>
        </authorList>
    </citation>
    <scope>NUCLEOTIDE SEQUENCE [LARGE SCALE GENOMIC DNA]</scope>
    <source>
        <strain evidence="9">OTTH 0595 / CCAP 157/2 / RCC745</strain>
    </source>
</reference>
<proteinExistence type="inferred from homology"/>
<dbReference type="STRING" id="70448.A0A096P9I7"/>
<reference evidence="8 9" key="2">
    <citation type="journal article" date="2014" name="BMC Genomics">
        <title>An improved genome of the model marine alga Ostreococcus tauri unfolds by assessing Illumina de novo assemblies.</title>
        <authorList>
            <person name="Blanc-Mathieu R."/>
            <person name="Verhelst B."/>
            <person name="Derelle E."/>
            <person name="Rombauts S."/>
            <person name="Bouget F.Y."/>
            <person name="Carre I."/>
            <person name="Chateau A."/>
            <person name="Eyre-Walker A."/>
            <person name="Grimsley N."/>
            <person name="Moreau H."/>
            <person name="Piegu B."/>
            <person name="Rivals E."/>
            <person name="Schackwitz W."/>
            <person name="Van de Peer Y."/>
            <person name="Piganeau G."/>
        </authorList>
    </citation>
    <scope>NUCLEOTIDE SEQUENCE [LARGE SCALE GENOMIC DNA]</scope>
    <source>
        <strain evidence="9">OTTH 0595 / CCAP 157/2 / RCC745</strain>
    </source>
</reference>
<comment type="caution">
    <text evidence="8">The sequence shown here is derived from an EMBL/GenBank/DDBJ whole genome shotgun (WGS) entry which is preliminary data.</text>
</comment>
<evidence type="ECO:0000256" key="7">
    <source>
        <dbReference type="SAM" id="Phobius"/>
    </source>
</evidence>
<feature type="compositionally biased region" description="Basic and acidic residues" evidence="6">
    <location>
        <begin position="1"/>
        <end position="11"/>
    </location>
</feature>
<protein>
    <submittedName>
        <fullName evidence="8">Mitochondrial substrate/solute carrier</fullName>
    </submittedName>
</protein>
<dbReference type="PROSITE" id="PS50920">
    <property type="entry name" value="SOLCAR"/>
    <property type="match status" value="1"/>
</dbReference>
<dbReference type="GeneID" id="34946526"/>
<evidence type="ECO:0000313" key="9">
    <source>
        <dbReference type="Proteomes" id="UP000009170"/>
    </source>
</evidence>
<dbReference type="InterPro" id="IPR018108">
    <property type="entry name" value="MCP_transmembrane"/>
</dbReference>
<sequence>MVEAKIRERTARAKTTRVMPEVGASTEIRRRSNRALPELSAGKTTTATTPRVDFGEVMKKASARAFRGGVAGFAAGVIQVGSFMWMRTAMNYQYANGGNMLGSIKALYKEGGVPRLYKGVSFAIVQAPLSRFGDTAMNTGVLAALEAYYPNMPVSVATGFASVGGATWRIFLTPVDTFKTTLQVQGNAAFALLKDKVRAGGVGVLYNGAAANFAANWVGNYPWFATFNYLQKTIPKQDTKMGNNVRNAVIGMCSSIVSDCISNSLRVVKTVKQTSGDANMGYIQAVKGVIAKDGMAGLFGRGLQTRIVTNVLQAMVFSVAWKGIEEELNKRAEAKKVDTKTAKKGGKKASLTASQLPPLVVA</sequence>
<dbReference type="EMBL" id="CAID01000017">
    <property type="protein sequence ID" value="CEG00622.1"/>
    <property type="molecule type" value="Genomic_DNA"/>
</dbReference>
<comment type="similarity">
    <text evidence="5">Belongs to the mitochondrial carrier (TC 2.A.29) family.</text>
</comment>
<evidence type="ECO:0000256" key="1">
    <source>
        <dbReference type="ARBA" id="ARBA00004141"/>
    </source>
</evidence>
<dbReference type="InterPro" id="IPR023395">
    <property type="entry name" value="MCP_dom_sf"/>
</dbReference>
<evidence type="ECO:0000256" key="5">
    <source>
        <dbReference type="RuleBase" id="RU000488"/>
    </source>
</evidence>
<dbReference type="Pfam" id="PF00153">
    <property type="entry name" value="Mito_carr"/>
    <property type="match status" value="2"/>
</dbReference>
<dbReference type="GO" id="GO:0016020">
    <property type="term" value="C:membrane"/>
    <property type="evidence" value="ECO:0007669"/>
    <property type="project" value="UniProtKB-SubCell"/>
</dbReference>
<feature type="repeat" description="Solcar" evidence="4">
    <location>
        <begin position="152"/>
        <end position="233"/>
    </location>
</feature>
<keyword evidence="3 4" id="KW-0472">Membrane</keyword>
<keyword evidence="9" id="KW-1185">Reference proteome</keyword>
<keyword evidence="5" id="KW-0813">Transport</keyword>
<dbReference type="KEGG" id="ota:OT_ostta17g01920"/>
<dbReference type="Proteomes" id="UP000009170">
    <property type="component" value="Unassembled WGS sequence"/>
</dbReference>
<dbReference type="Gene3D" id="1.50.40.10">
    <property type="entry name" value="Mitochondrial carrier domain"/>
    <property type="match status" value="1"/>
</dbReference>
<dbReference type="PANTHER" id="PTHR47567:SF1">
    <property type="entry name" value="NAD-DEPENDENT EPIMERASE_DEHYDRATASE DOMAIN-CONTAINING PROTEIN"/>
    <property type="match status" value="1"/>
</dbReference>
<feature type="transmembrane region" description="Helical" evidence="7">
    <location>
        <begin position="65"/>
        <end position="86"/>
    </location>
</feature>
<feature type="region of interest" description="Disordered" evidence="6">
    <location>
        <begin position="336"/>
        <end position="362"/>
    </location>
</feature>
<feature type="region of interest" description="Disordered" evidence="6">
    <location>
        <begin position="1"/>
        <end position="46"/>
    </location>
</feature>
<accession>A0A096P9I7</accession>
<keyword evidence="7" id="KW-1133">Transmembrane helix</keyword>
<dbReference type="AlphaFoldDB" id="A0A096P9I7"/>
<gene>
    <name evidence="8" type="ORF">OT_ostta17g01920</name>
</gene>
<keyword evidence="2 4" id="KW-0812">Transmembrane</keyword>
<dbReference type="PANTHER" id="PTHR47567">
    <property type="entry name" value="MITOCHONDRIAL SUBSTRATE/SOLUTE CARRIER"/>
    <property type="match status" value="1"/>
</dbReference>
<evidence type="ECO:0000256" key="3">
    <source>
        <dbReference type="ARBA" id="ARBA00023136"/>
    </source>
</evidence>
<evidence type="ECO:0000313" key="8">
    <source>
        <dbReference type="EMBL" id="CEG00622.1"/>
    </source>
</evidence>
<name>A0A096P9I7_OSTTA</name>
<evidence type="ECO:0000256" key="6">
    <source>
        <dbReference type="SAM" id="MobiDB-lite"/>
    </source>
</evidence>
<dbReference type="InParanoid" id="A0A096P9I7"/>
<evidence type="ECO:0000256" key="2">
    <source>
        <dbReference type="ARBA" id="ARBA00022692"/>
    </source>
</evidence>
<dbReference type="RefSeq" id="XP_022840482.1">
    <property type="nucleotide sequence ID" value="XM_022984639.1"/>
</dbReference>